<feature type="domain" description="HTH-like" evidence="1">
    <location>
        <begin position="3"/>
        <end position="34"/>
    </location>
</feature>
<protein>
    <submittedName>
        <fullName evidence="2">Transposase</fullName>
    </submittedName>
</protein>
<name>A0A3M8HA75_9BACI</name>
<proteinExistence type="predicted"/>
<comment type="caution">
    <text evidence="2">The sequence shown here is derived from an EMBL/GenBank/DDBJ whole genome shotgun (WGS) entry which is preliminary data.</text>
</comment>
<accession>A0A3M8HA75</accession>
<dbReference type="AlphaFoldDB" id="A0A3M8HA75"/>
<sequence length="36" mass="4449">MLTIHQTHRMYGYPRMKMALRDKGFKVNHKKVYRVN</sequence>
<gene>
    <name evidence="2" type="ORF">EC501_08205</name>
</gene>
<dbReference type="OrthoDB" id="9781005at2"/>
<keyword evidence="3" id="KW-1185">Reference proteome</keyword>
<evidence type="ECO:0000313" key="3">
    <source>
        <dbReference type="Proteomes" id="UP000279909"/>
    </source>
</evidence>
<dbReference type="EMBL" id="RHLQ01000016">
    <property type="protein sequence ID" value="RNC99312.1"/>
    <property type="molecule type" value="Genomic_DNA"/>
</dbReference>
<organism evidence="2 3">
    <name type="scientific">Lysinibacillus halotolerans</name>
    <dbReference type="NCBI Taxonomy" id="1368476"/>
    <lineage>
        <taxon>Bacteria</taxon>
        <taxon>Bacillati</taxon>
        <taxon>Bacillota</taxon>
        <taxon>Bacilli</taxon>
        <taxon>Bacillales</taxon>
        <taxon>Bacillaceae</taxon>
        <taxon>Lysinibacillus</taxon>
    </lineage>
</organism>
<evidence type="ECO:0000313" key="2">
    <source>
        <dbReference type="EMBL" id="RNC99312.1"/>
    </source>
</evidence>
<dbReference type="Pfam" id="PF13276">
    <property type="entry name" value="HTH_21"/>
    <property type="match status" value="1"/>
</dbReference>
<evidence type="ECO:0000259" key="1">
    <source>
        <dbReference type="Pfam" id="PF13276"/>
    </source>
</evidence>
<reference evidence="2 3" key="1">
    <citation type="journal article" date="2014" name="Int. J. Syst. Evol. Microbiol.">
        <title>Lysinibacillus halotolerans sp. nov., isolated from saline-alkaline soil.</title>
        <authorList>
            <person name="Kong D."/>
            <person name="Wang Y."/>
            <person name="Zhao B."/>
            <person name="Li Y."/>
            <person name="Song J."/>
            <person name="Zhai Y."/>
            <person name="Zhang C."/>
            <person name="Wang H."/>
            <person name="Chen X."/>
            <person name="Zhao B."/>
            <person name="Ruan Z."/>
        </authorList>
    </citation>
    <scope>NUCLEOTIDE SEQUENCE [LARGE SCALE GENOMIC DNA]</scope>
    <source>
        <strain evidence="2 3">MCCC 1A12703</strain>
    </source>
</reference>
<dbReference type="InterPro" id="IPR025948">
    <property type="entry name" value="HTH-like_dom"/>
</dbReference>
<dbReference type="Proteomes" id="UP000279909">
    <property type="component" value="Unassembled WGS sequence"/>
</dbReference>